<evidence type="ECO:0000256" key="6">
    <source>
        <dbReference type="SAM" id="Phobius"/>
    </source>
</evidence>
<dbReference type="HOGENOM" id="CLU_048072_3_1_0"/>
<keyword evidence="2" id="KW-1003">Cell membrane</keyword>
<keyword evidence="3 6" id="KW-0812">Transmembrane</keyword>
<keyword evidence="5 6" id="KW-0472">Membrane</keyword>
<dbReference type="PANTHER" id="PTHR39087:SF2">
    <property type="entry name" value="UPF0104 MEMBRANE PROTEIN MJ1595"/>
    <property type="match status" value="1"/>
</dbReference>
<evidence type="ECO:0000313" key="7">
    <source>
        <dbReference type="EMBL" id="ABF43038.1"/>
    </source>
</evidence>
<keyword evidence="4 6" id="KW-1133">Transmembrane helix</keyword>
<proteinExistence type="predicted"/>
<feature type="transmembrane region" description="Helical" evidence="6">
    <location>
        <begin position="159"/>
        <end position="178"/>
    </location>
</feature>
<evidence type="ECO:0008006" key="9">
    <source>
        <dbReference type="Google" id="ProtNLM"/>
    </source>
</evidence>
<dbReference type="RefSeq" id="WP_011524837.1">
    <property type="nucleotide sequence ID" value="NC_008009.1"/>
</dbReference>
<organism evidence="7 8">
    <name type="scientific">Koribacter versatilis (strain Ellin345)</name>
    <dbReference type="NCBI Taxonomy" id="204669"/>
    <lineage>
        <taxon>Bacteria</taxon>
        <taxon>Pseudomonadati</taxon>
        <taxon>Acidobacteriota</taxon>
        <taxon>Terriglobia</taxon>
        <taxon>Terriglobales</taxon>
        <taxon>Candidatus Korobacteraceae</taxon>
        <taxon>Candidatus Korobacter</taxon>
    </lineage>
</organism>
<dbReference type="KEGG" id="aba:Acid345_4038"/>
<dbReference type="EMBL" id="CP000360">
    <property type="protein sequence ID" value="ABF43038.1"/>
    <property type="molecule type" value="Genomic_DNA"/>
</dbReference>
<dbReference type="GO" id="GO:0005886">
    <property type="term" value="C:plasma membrane"/>
    <property type="evidence" value="ECO:0007669"/>
    <property type="project" value="UniProtKB-SubCell"/>
</dbReference>
<feature type="transmembrane region" description="Helical" evidence="6">
    <location>
        <begin position="199"/>
        <end position="222"/>
    </location>
</feature>
<evidence type="ECO:0000256" key="2">
    <source>
        <dbReference type="ARBA" id="ARBA00022475"/>
    </source>
</evidence>
<dbReference type="AlphaFoldDB" id="Q1IJB2"/>
<gene>
    <name evidence="7" type="ordered locus">Acid345_4038</name>
</gene>
<feature type="transmembrane region" description="Helical" evidence="6">
    <location>
        <begin position="280"/>
        <end position="304"/>
    </location>
</feature>
<protein>
    <recommendedName>
        <fullName evidence="9">Integral membrane protein</fullName>
    </recommendedName>
</protein>
<keyword evidence="8" id="KW-1185">Reference proteome</keyword>
<dbReference type="EnsemblBacteria" id="ABF43038">
    <property type="protein sequence ID" value="ABF43038"/>
    <property type="gene ID" value="Acid345_4038"/>
</dbReference>
<dbReference type="PANTHER" id="PTHR39087">
    <property type="entry name" value="UPF0104 MEMBRANE PROTEIN MJ1595"/>
    <property type="match status" value="1"/>
</dbReference>
<accession>Q1IJB2</accession>
<evidence type="ECO:0000256" key="5">
    <source>
        <dbReference type="ARBA" id="ARBA00023136"/>
    </source>
</evidence>
<feature type="transmembrane region" description="Helical" evidence="6">
    <location>
        <begin position="44"/>
        <end position="60"/>
    </location>
</feature>
<dbReference type="OrthoDB" id="115478at2"/>
<dbReference type="InterPro" id="IPR022791">
    <property type="entry name" value="L-PG_synthase/AglD"/>
</dbReference>
<feature type="transmembrane region" description="Helical" evidence="6">
    <location>
        <begin position="7"/>
        <end position="24"/>
    </location>
</feature>
<evidence type="ECO:0000256" key="3">
    <source>
        <dbReference type="ARBA" id="ARBA00022692"/>
    </source>
</evidence>
<evidence type="ECO:0000256" key="4">
    <source>
        <dbReference type="ARBA" id="ARBA00022989"/>
    </source>
</evidence>
<dbReference type="eggNOG" id="COG0392">
    <property type="taxonomic scope" value="Bacteria"/>
</dbReference>
<evidence type="ECO:0000256" key="1">
    <source>
        <dbReference type="ARBA" id="ARBA00004651"/>
    </source>
</evidence>
<sequence>MKNKRAIISILVVVVVIGLILIQVKAWRNFDWGTFLKYTESVNILGVITAIVVIYFNYFLRATRWRVFLRSRQAVRAMDLVPSQIIGFTGLALLGRPGEFIRPYLIARKVNLSFASQLVVWTAERLCDVISVATILALTLIIRPDFRHFFVLPHIRTKALLAIAAFFLLIAAVLIFSHGLRRKIQRLIGDLSRSVAHDFISFVEIIGTSLVMWVLIASSYYFTLHAYPALHDKIHITDVPLIMGASTLGSVIQLPGVGGGSQLAVIGILSSPIFGLGHELAVSAGIMLWLVTFFSVTPTGLFLAHREKLSFTRLSSESQAEEEAAEKAEA</sequence>
<name>Q1IJB2_KORVE</name>
<evidence type="ECO:0000313" key="8">
    <source>
        <dbReference type="Proteomes" id="UP000002432"/>
    </source>
</evidence>
<dbReference type="Pfam" id="PF03706">
    <property type="entry name" value="LPG_synthase_TM"/>
    <property type="match status" value="1"/>
</dbReference>
<reference evidence="7 8" key="1">
    <citation type="journal article" date="2009" name="Appl. Environ. Microbiol.">
        <title>Three genomes from the phylum Acidobacteria provide insight into the lifestyles of these microorganisms in soils.</title>
        <authorList>
            <person name="Ward N.L."/>
            <person name="Challacombe J.F."/>
            <person name="Janssen P.H."/>
            <person name="Henrissat B."/>
            <person name="Coutinho P.M."/>
            <person name="Wu M."/>
            <person name="Xie G."/>
            <person name="Haft D.H."/>
            <person name="Sait M."/>
            <person name="Badger J."/>
            <person name="Barabote R.D."/>
            <person name="Bradley B."/>
            <person name="Brettin T.S."/>
            <person name="Brinkac L.M."/>
            <person name="Bruce D."/>
            <person name="Creasy T."/>
            <person name="Daugherty S.C."/>
            <person name="Davidsen T.M."/>
            <person name="DeBoy R.T."/>
            <person name="Detter J.C."/>
            <person name="Dodson R.J."/>
            <person name="Durkin A.S."/>
            <person name="Ganapathy A."/>
            <person name="Gwinn-Giglio M."/>
            <person name="Han C.S."/>
            <person name="Khouri H."/>
            <person name="Kiss H."/>
            <person name="Kothari S.P."/>
            <person name="Madupu R."/>
            <person name="Nelson K.E."/>
            <person name="Nelson W.C."/>
            <person name="Paulsen I."/>
            <person name="Penn K."/>
            <person name="Ren Q."/>
            <person name="Rosovitz M.J."/>
            <person name="Selengut J.D."/>
            <person name="Shrivastava S."/>
            <person name="Sullivan S.A."/>
            <person name="Tapia R."/>
            <person name="Thompson L.S."/>
            <person name="Watkins K.L."/>
            <person name="Yang Q."/>
            <person name="Yu C."/>
            <person name="Zafar N."/>
            <person name="Zhou L."/>
            <person name="Kuske C.R."/>
        </authorList>
    </citation>
    <scope>NUCLEOTIDE SEQUENCE [LARGE SCALE GENOMIC DNA]</scope>
    <source>
        <strain evidence="7 8">Ellin345</strain>
    </source>
</reference>
<comment type="subcellular location">
    <subcellularLocation>
        <location evidence="1">Cell membrane</location>
        <topology evidence="1">Multi-pass membrane protein</topology>
    </subcellularLocation>
</comment>
<dbReference type="Proteomes" id="UP000002432">
    <property type="component" value="Chromosome"/>
</dbReference>
<dbReference type="STRING" id="204669.Acid345_4038"/>